<evidence type="ECO:0000256" key="4">
    <source>
        <dbReference type="ARBA" id="ARBA00035494"/>
    </source>
</evidence>
<dbReference type="SUPFAM" id="SSF64263">
    <property type="entry name" value="Prokaryotic ribosomal protein L17"/>
    <property type="match status" value="1"/>
</dbReference>
<dbReference type="PANTHER" id="PTHR14413:SF16">
    <property type="entry name" value="LARGE RIBOSOMAL SUBUNIT PROTEIN BL17M"/>
    <property type="match status" value="1"/>
</dbReference>
<dbReference type="PANTHER" id="PTHR14413">
    <property type="entry name" value="RIBOSOMAL PROTEIN L17"/>
    <property type="match status" value="1"/>
</dbReference>
<evidence type="ECO:0000256" key="2">
    <source>
        <dbReference type="ARBA" id="ARBA00022980"/>
    </source>
</evidence>
<comment type="similarity">
    <text evidence="1">Belongs to the bacterial ribosomal protein bL17 family.</text>
</comment>
<evidence type="ECO:0000256" key="3">
    <source>
        <dbReference type="ARBA" id="ARBA00023274"/>
    </source>
</evidence>
<reference evidence="5 6" key="1">
    <citation type="journal article" date="2021" name="Nat. Commun.">
        <title>Reductive evolution and unique predatory mode in the CPR bacterium Vampirococcus lugosii.</title>
        <authorList>
            <person name="Moreira D."/>
            <person name="Zivanovic Y."/>
            <person name="Lopez-Archilla A.I."/>
            <person name="Iniesto M."/>
            <person name="Lopez-Garcia P."/>
        </authorList>
    </citation>
    <scope>NUCLEOTIDE SEQUENCE [LARGE SCALE GENOMIC DNA]</scope>
    <source>
        <strain evidence="5">Chiprana</strain>
    </source>
</reference>
<dbReference type="EMBL" id="JAEDAM010000001">
    <property type="protein sequence ID" value="MBS8121440.1"/>
    <property type="molecule type" value="Genomic_DNA"/>
</dbReference>
<dbReference type="Pfam" id="PF01196">
    <property type="entry name" value="Ribosomal_L17"/>
    <property type="match status" value="1"/>
</dbReference>
<comment type="caution">
    <text evidence="5">The sequence shown here is derived from an EMBL/GenBank/DDBJ whole genome shotgun (WGS) entry which is preliminary data.</text>
</comment>
<evidence type="ECO:0000313" key="5">
    <source>
        <dbReference type="EMBL" id="MBS8121440.1"/>
    </source>
</evidence>
<gene>
    <name evidence="5" type="ORF">VAMP_2n275</name>
</gene>
<protein>
    <recommendedName>
        <fullName evidence="4">50S ribosomal protein L17</fullName>
    </recommendedName>
</protein>
<dbReference type="GO" id="GO:0005840">
    <property type="term" value="C:ribosome"/>
    <property type="evidence" value="ECO:0007669"/>
    <property type="project" value="UniProtKB-KW"/>
</dbReference>
<proteinExistence type="inferred from homology"/>
<keyword evidence="6" id="KW-1185">Reference proteome</keyword>
<sequence>MRHKYNKLKDLNPGAQKFDLRIRNLLTSLIKNGQIKTTSKKAKILKSEADKFLSHLVGLTSRYDEADAKRLSISYVKSTILGNEEGKKMINEILPKYVDSGQKFGFVSTYKLGYRKGDSAEEVLVKLV</sequence>
<keyword evidence="3" id="KW-0687">Ribonucleoprotein</keyword>
<dbReference type="Gene3D" id="3.90.1030.10">
    <property type="entry name" value="Ribosomal protein L17"/>
    <property type="match status" value="1"/>
</dbReference>
<keyword evidence="2 5" id="KW-0689">Ribosomal protein</keyword>
<dbReference type="Proteomes" id="UP000680365">
    <property type="component" value="Unassembled WGS sequence"/>
</dbReference>
<dbReference type="InterPro" id="IPR000456">
    <property type="entry name" value="Ribosomal_bL17"/>
</dbReference>
<name>A0ABS5QJI2_9BACT</name>
<organism evidence="5 6">
    <name type="scientific">Candidatus Vampirococcus lugosii</name>
    <dbReference type="NCBI Taxonomy" id="2789015"/>
    <lineage>
        <taxon>Bacteria</taxon>
        <taxon>Candidatus Absconditibacteriota</taxon>
        <taxon>Vampirococcus</taxon>
    </lineage>
</organism>
<dbReference type="InterPro" id="IPR036373">
    <property type="entry name" value="Ribosomal_bL17_sf"/>
</dbReference>
<accession>A0ABS5QJI2</accession>
<evidence type="ECO:0000256" key="1">
    <source>
        <dbReference type="ARBA" id="ARBA00008777"/>
    </source>
</evidence>
<evidence type="ECO:0000313" key="6">
    <source>
        <dbReference type="Proteomes" id="UP000680365"/>
    </source>
</evidence>